<dbReference type="EC" id="1.6.2.2" evidence="12"/>
<comment type="similarity">
    <text evidence="4 12">Belongs to the flavoprotein pyridine nucleotide cytochrome reductase family.</text>
</comment>
<sequence length="282" mass="31815">MQRVLAWVPPLHPSRLIHHRVLSTTASTLASSKPHSTVLFYTGLTALCLSAGYYYDRRLAPGKRGDVLDPSRYALLTLTQITPLTHNTSLFRFQLAKPPPEFPVTSSVHVKDDTMQIMRPYTPVNDPAEDGYVDLVVKKYETGTMSRFLHAKKVGEKVEVRGPVREFEYKENMVEEIGLIAGGTGITPLYQLLRHILRTPTDRTRASLLYANRTEPDILLRQELDTLQRQHPDRFRIYYTVEAATQAWTGGKGLVTREMVEQCMPKPGREGRILVAVCGPDG</sequence>
<feature type="binding site" evidence="11">
    <location>
        <position position="138"/>
    </location>
    <ligand>
        <name>FAD</name>
        <dbReference type="ChEBI" id="CHEBI:57692"/>
    </ligand>
</feature>
<dbReference type="PRINTS" id="PR00406">
    <property type="entry name" value="CYTB5RDTASE"/>
</dbReference>
<evidence type="ECO:0000256" key="12">
    <source>
        <dbReference type="RuleBase" id="RU361226"/>
    </source>
</evidence>
<dbReference type="PANTHER" id="PTHR19370">
    <property type="entry name" value="NADH-CYTOCHROME B5 REDUCTASE"/>
    <property type="match status" value="1"/>
</dbReference>
<keyword evidence="6" id="KW-0496">Mitochondrion</keyword>
<evidence type="ECO:0000256" key="5">
    <source>
        <dbReference type="ARBA" id="ARBA00022630"/>
    </source>
</evidence>
<dbReference type="InterPro" id="IPR017927">
    <property type="entry name" value="FAD-bd_FR_type"/>
</dbReference>
<keyword evidence="6" id="KW-1000">Mitochondrion outer membrane</keyword>
<keyword evidence="8 12" id="KW-0560">Oxidoreductase</keyword>
<evidence type="ECO:0000256" key="11">
    <source>
        <dbReference type="PIRSR" id="PIRSR601834-1"/>
    </source>
</evidence>
<dbReference type="Gene3D" id="3.40.50.80">
    <property type="entry name" value="Nucleotide-binding domain of ferredoxin-NADP reductase (FNR) module"/>
    <property type="match status" value="1"/>
</dbReference>
<dbReference type="Gene3D" id="2.40.30.10">
    <property type="entry name" value="Translation factors"/>
    <property type="match status" value="1"/>
</dbReference>
<dbReference type="PANTHER" id="PTHR19370:SF184">
    <property type="entry name" value="NADH-CYTOCHROME B5 REDUCTASE-LIKE"/>
    <property type="match status" value="1"/>
</dbReference>
<dbReference type="InterPro" id="IPR001834">
    <property type="entry name" value="CBR-like"/>
</dbReference>
<dbReference type="Pfam" id="PF00175">
    <property type="entry name" value="NAD_binding_1"/>
    <property type="match status" value="1"/>
</dbReference>
<feature type="binding site" evidence="11">
    <location>
        <position position="120"/>
    </location>
    <ligand>
        <name>FAD</name>
        <dbReference type="ChEBI" id="CHEBI:57692"/>
    </ligand>
</feature>
<evidence type="ECO:0000259" key="13">
    <source>
        <dbReference type="PROSITE" id="PS51384"/>
    </source>
</evidence>
<evidence type="ECO:0000256" key="7">
    <source>
        <dbReference type="ARBA" id="ARBA00022827"/>
    </source>
</evidence>
<reference evidence="14 15" key="1">
    <citation type="journal article" date="2018" name="New Phytol.">
        <title>Phylogenomics of Endogonaceae and evolution of mycorrhizas within Mucoromycota.</title>
        <authorList>
            <person name="Chang Y."/>
            <person name="Desiro A."/>
            <person name="Na H."/>
            <person name="Sandor L."/>
            <person name="Lipzen A."/>
            <person name="Clum A."/>
            <person name="Barry K."/>
            <person name="Grigoriev I.V."/>
            <person name="Martin F.M."/>
            <person name="Stajich J.E."/>
            <person name="Smith M.E."/>
            <person name="Bonito G."/>
            <person name="Spatafora J.W."/>
        </authorList>
    </citation>
    <scope>NUCLEOTIDE SEQUENCE [LARGE SCALE GENOMIC DNA]</scope>
    <source>
        <strain evidence="14 15">AD002</strain>
    </source>
</reference>
<feature type="domain" description="FAD-binding FR-type" evidence="13">
    <location>
        <begin position="71"/>
        <end position="170"/>
    </location>
</feature>
<dbReference type="InterPro" id="IPR001433">
    <property type="entry name" value="OxRdtase_FAD/NAD-bd"/>
</dbReference>
<proteinExistence type="inferred from homology"/>
<feature type="binding site" evidence="11">
    <location>
        <position position="145"/>
    </location>
    <ligand>
        <name>FAD</name>
        <dbReference type="ChEBI" id="CHEBI:57692"/>
    </ligand>
</feature>
<evidence type="ECO:0000256" key="1">
    <source>
        <dbReference type="ARBA" id="ARBA00001974"/>
    </source>
</evidence>
<comment type="pathway">
    <text evidence="3">Protein modification; peptidyl-diphthamide biosynthesis.</text>
</comment>
<dbReference type="EMBL" id="RBNJ01018733">
    <property type="protein sequence ID" value="RUS23739.1"/>
    <property type="molecule type" value="Genomic_DNA"/>
</dbReference>
<comment type="subcellular location">
    <subcellularLocation>
        <location evidence="2">Mitochondrion outer membrane</location>
    </subcellularLocation>
</comment>
<dbReference type="InterPro" id="IPR017938">
    <property type="entry name" value="Riboflavin_synthase-like_b-brl"/>
</dbReference>
<evidence type="ECO:0000256" key="8">
    <source>
        <dbReference type="ARBA" id="ARBA00023002"/>
    </source>
</evidence>
<comment type="catalytic activity">
    <reaction evidence="10">
        <text>2 Fe(3+)-[Dph3] + NADH = 2 Fe(2+)-[Dph3] + NAD(+) + H(+)</text>
        <dbReference type="Rhea" id="RHEA:71231"/>
        <dbReference type="Rhea" id="RHEA-COMP:18002"/>
        <dbReference type="Rhea" id="RHEA-COMP:18003"/>
        <dbReference type="ChEBI" id="CHEBI:15378"/>
        <dbReference type="ChEBI" id="CHEBI:29033"/>
        <dbReference type="ChEBI" id="CHEBI:29034"/>
        <dbReference type="ChEBI" id="CHEBI:57540"/>
        <dbReference type="ChEBI" id="CHEBI:57945"/>
        <dbReference type="ChEBI" id="CHEBI:83228"/>
    </reaction>
    <physiologicalReaction direction="left-to-right" evidence="10">
        <dbReference type="Rhea" id="RHEA:71232"/>
    </physiologicalReaction>
</comment>
<keyword evidence="5 11" id="KW-0285">Flavoprotein</keyword>
<feature type="binding site" evidence="11">
    <location>
        <position position="136"/>
    </location>
    <ligand>
        <name>FAD</name>
        <dbReference type="ChEBI" id="CHEBI:57692"/>
    </ligand>
</feature>
<evidence type="ECO:0000256" key="10">
    <source>
        <dbReference type="ARBA" id="ARBA00049138"/>
    </source>
</evidence>
<dbReference type="PRINTS" id="PR00371">
    <property type="entry name" value="FPNCR"/>
</dbReference>
<dbReference type="GO" id="GO:0005741">
    <property type="term" value="C:mitochondrial outer membrane"/>
    <property type="evidence" value="ECO:0007669"/>
    <property type="project" value="UniProtKB-SubCell"/>
</dbReference>
<keyword evidence="7 11" id="KW-0274">FAD</keyword>
<dbReference type="FunFam" id="3.40.50.80:FF:000009">
    <property type="entry name" value="NADH-cytochrome b5 reductase"/>
    <property type="match status" value="1"/>
</dbReference>
<dbReference type="InterPro" id="IPR008333">
    <property type="entry name" value="Cbr1-like_FAD-bd_dom"/>
</dbReference>
<feature type="binding site" evidence="11">
    <location>
        <position position="119"/>
    </location>
    <ligand>
        <name>FAD</name>
        <dbReference type="ChEBI" id="CHEBI:57692"/>
    </ligand>
</feature>
<evidence type="ECO:0000256" key="3">
    <source>
        <dbReference type="ARBA" id="ARBA00005156"/>
    </source>
</evidence>
<evidence type="ECO:0000313" key="15">
    <source>
        <dbReference type="Proteomes" id="UP000274822"/>
    </source>
</evidence>
<feature type="binding site" evidence="11">
    <location>
        <position position="187"/>
    </location>
    <ligand>
        <name>FAD</name>
        <dbReference type="ChEBI" id="CHEBI:57692"/>
    </ligand>
</feature>
<accession>A0A433Q1Q0</accession>
<keyword evidence="9 12" id="KW-0520">NAD</keyword>
<evidence type="ECO:0000256" key="2">
    <source>
        <dbReference type="ARBA" id="ARBA00004294"/>
    </source>
</evidence>
<feature type="binding site" evidence="11">
    <location>
        <position position="121"/>
    </location>
    <ligand>
        <name>FAD</name>
        <dbReference type="ChEBI" id="CHEBI:57692"/>
    </ligand>
</feature>
<dbReference type="AlphaFoldDB" id="A0A433Q1Q0"/>
<dbReference type="PROSITE" id="PS51384">
    <property type="entry name" value="FAD_FR"/>
    <property type="match status" value="1"/>
</dbReference>
<evidence type="ECO:0000256" key="4">
    <source>
        <dbReference type="ARBA" id="ARBA00006105"/>
    </source>
</evidence>
<evidence type="ECO:0000313" key="14">
    <source>
        <dbReference type="EMBL" id="RUS23739.1"/>
    </source>
</evidence>
<evidence type="ECO:0000256" key="6">
    <source>
        <dbReference type="ARBA" id="ARBA00022787"/>
    </source>
</evidence>
<protein>
    <recommendedName>
        <fullName evidence="12">NADH-cytochrome b5 reductase</fullName>
        <ecNumber evidence="12">1.6.2.2</ecNumber>
    </recommendedName>
</protein>
<dbReference type="InterPro" id="IPR001709">
    <property type="entry name" value="Flavoprot_Pyr_Nucl_cyt_Rdtase"/>
</dbReference>
<gene>
    <name evidence="14" type="ORF">BC938DRAFT_474696</name>
</gene>
<dbReference type="CDD" id="cd06183">
    <property type="entry name" value="cyt_b5_reduct_like"/>
    <property type="match status" value="1"/>
</dbReference>
<dbReference type="Proteomes" id="UP000274822">
    <property type="component" value="Unassembled WGS sequence"/>
</dbReference>
<dbReference type="SUPFAM" id="SSF63380">
    <property type="entry name" value="Riboflavin synthase domain-like"/>
    <property type="match status" value="1"/>
</dbReference>
<comment type="catalytic activity">
    <reaction evidence="12">
        <text>2 Fe(III)-[cytochrome b5] + NADH = 2 Fe(II)-[cytochrome b5] + NAD(+) + H(+)</text>
        <dbReference type="Rhea" id="RHEA:46680"/>
        <dbReference type="Rhea" id="RHEA-COMP:10438"/>
        <dbReference type="Rhea" id="RHEA-COMP:10439"/>
        <dbReference type="ChEBI" id="CHEBI:15378"/>
        <dbReference type="ChEBI" id="CHEBI:29033"/>
        <dbReference type="ChEBI" id="CHEBI:29034"/>
        <dbReference type="ChEBI" id="CHEBI:57540"/>
        <dbReference type="ChEBI" id="CHEBI:57945"/>
        <dbReference type="EC" id="1.6.2.2"/>
    </reaction>
</comment>
<feature type="binding site" evidence="11">
    <location>
        <position position="146"/>
    </location>
    <ligand>
        <name>FAD</name>
        <dbReference type="ChEBI" id="CHEBI:57692"/>
    </ligand>
</feature>
<keyword evidence="15" id="KW-1185">Reference proteome</keyword>
<dbReference type="GO" id="GO:0090524">
    <property type="term" value="F:cytochrome-b5 reductase activity, acting on NADH"/>
    <property type="evidence" value="ECO:0007669"/>
    <property type="project" value="UniProtKB-EC"/>
</dbReference>
<name>A0A433Q1Q0_9FUNG</name>
<organism evidence="14 15">
    <name type="scientific">Jimgerdemannia flammicorona</name>
    <dbReference type="NCBI Taxonomy" id="994334"/>
    <lineage>
        <taxon>Eukaryota</taxon>
        <taxon>Fungi</taxon>
        <taxon>Fungi incertae sedis</taxon>
        <taxon>Mucoromycota</taxon>
        <taxon>Mucoromycotina</taxon>
        <taxon>Endogonomycetes</taxon>
        <taxon>Endogonales</taxon>
        <taxon>Endogonaceae</taxon>
        <taxon>Jimgerdemannia</taxon>
    </lineage>
</organism>
<keyword evidence="6" id="KW-0472">Membrane</keyword>
<comment type="caution">
    <text evidence="14">The sequence shown here is derived from an EMBL/GenBank/DDBJ whole genome shotgun (WGS) entry which is preliminary data.</text>
</comment>
<evidence type="ECO:0000256" key="9">
    <source>
        <dbReference type="ARBA" id="ARBA00023027"/>
    </source>
</evidence>
<dbReference type="InterPro" id="IPR039261">
    <property type="entry name" value="FNR_nucleotide-bd"/>
</dbReference>
<comment type="cofactor">
    <cofactor evidence="1 11 12">
        <name>FAD</name>
        <dbReference type="ChEBI" id="CHEBI:57692"/>
    </cofactor>
</comment>
<dbReference type="Pfam" id="PF00970">
    <property type="entry name" value="FAD_binding_6"/>
    <property type="match status" value="1"/>
</dbReference>
<dbReference type="SUPFAM" id="SSF52343">
    <property type="entry name" value="Ferredoxin reductase-like, C-terminal NADP-linked domain"/>
    <property type="match status" value="1"/>
</dbReference>